<organism evidence="1 2">
    <name type="scientific">Lentzea flava</name>
    <dbReference type="NCBI Taxonomy" id="103732"/>
    <lineage>
        <taxon>Bacteria</taxon>
        <taxon>Bacillati</taxon>
        <taxon>Actinomycetota</taxon>
        <taxon>Actinomycetes</taxon>
        <taxon>Pseudonocardiales</taxon>
        <taxon>Pseudonocardiaceae</taxon>
        <taxon>Lentzea</taxon>
    </lineage>
</organism>
<evidence type="ECO:0000313" key="2">
    <source>
        <dbReference type="Proteomes" id="UP000649573"/>
    </source>
</evidence>
<dbReference type="Proteomes" id="UP000649573">
    <property type="component" value="Unassembled WGS sequence"/>
</dbReference>
<comment type="caution">
    <text evidence="1">The sequence shown here is derived from an EMBL/GenBank/DDBJ whole genome shotgun (WGS) entry which is preliminary data.</text>
</comment>
<reference evidence="2" key="1">
    <citation type="journal article" date="2019" name="Int. J. Syst. Evol. Microbiol.">
        <title>The Global Catalogue of Microorganisms (GCM) 10K type strain sequencing project: providing services to taxonomists for standard genome sequencing and annotation.</title>
        <authorList>
            <consortium name="The Broad Institute Genomics Platform"/>
            <consortium name="The Broad Institute Genome Sequencing Center for Infectious Disease"/>
            <person name="Wu L."/>
            <person name="Ma J."/>
        </authorList>
    </citation>
    <scope>NUCLEOTIDE SEQUENCE [LARGE SCALE GENOMIC DNA]</scope>
    <source>
        <strain evidence="2">JCM 3296</strain>
    </source>
</reference>
<accession>A0ABQ2VGK8</accession>
<gene>
    <name evidence="1" type="ORF">GCM10010178_90150</name>
</gene>
<proteinExistence type="predicted"/>
<dbReference type="EMBL" id="BMRE01000099">
    <property type="protein sequence ID" value="GGU86010.1"/>
    <property type="molecule type" value="Genomic_DNA"/>
</dbReference>
<evidence type="ECO:0000313" key="1">
    <source>
        <dbReference type="EMBL" id="GGU86010.1"/>
    </source>
</evidence>
<protein>
    <submittedName>
        <fullName evidence="1">Uncharacterized protein</fullName>
    </submittedName>
</protein>
<dbReference type="RefSeq" id="WP_268247696.1">
    <property type="nucleotide sequence ID" value="NZ_BMRE01000099.1"/>
</dbReference>
<name>A0ABQ2VGK8_9PSEU</name>
<sequence>MLAAVVENLSLVHRESSSYRYTPLSPVNIATNDAIIYLRHAAPN</sequence>
<keyword evidence="2" id="KW-1185">Reference proteome</keyword>